<evidence type="ECO:0000313" key="1">
    <source>
        <dbReference type="EMBL" id="KAF2100267.1"/>
    </source>
</evidence>
<dbReference type="InterPro" id="IPR053178">
    <property type="entry name" value="Osmoadaptation_assoc"/>
</dbReference>
<dbReference type="OrthoDB" id="3525185at2759"/>
<keyword evidence="2" id="KW-1185">Reference proteome</keyword>
<protein>
    <submittedName>
        <fullName evidence="1">Uncharacterized protein</fullName>
    </submittedName>
</protein>
<accession>A0A9P4IIJ0</accession>
<gene>
    <name evidence="1" type="ORF">NA57DRAFT_73878</name>
</gene>
<dbReference type="Proteomes" id="UP000799772">
    <property type="component" value="Unassembled WGS sequence"/>
</dbReference>
<sequence>MHAIASAFGTLSTRDPRVAASSRSYYATALQVQRMDLARLQPVMTPANESVLSKIKTDYKEKLVIFLVRSMLLTEFEIMQPLMNFSFWNHAFAAGRMLEILGPESCIESPVHQLFLLLRFQKAYIALAGDTPTFLGTLPWITIPFSAYPKGDHDVLFDILLEITQVRTDKWTQDGSTRAESLNELNRLLEKLDIYHKKIKDNMITNGFESPHDFNLIDILRSIACLAIARKMALLVPDEKSPTDIDIDEHCRFIISCAPYISTAATFSRQLHIMFAIHLASIYAESEEVRHHALEEFTAWQQSLTAVNS</sequence>
<name>A0A9P4IIJ0_9PEZI</name>
<dbReference type="EMBL" id="ML978124">
    <property type="protein sequence ID" value="KAF2100267.1"/>
    <property type="molecule type" value="Genomic_DNA"/>
</dbReference>
<evidence type="ECO:0000313" key="2">
    <source>
        <dbReference type="Proteomes" id="UP000799772"/>
    </source>
</evidence>
<comment type="caution">
    <text evidence="1">The sequence shown here is derived from an EMBL/GenBank/DDBJ whole genome shotgun (WGS) entry which is preliminary data.</text>
</comment>
<reference evidence="1" key="1">
    <citation type="journal article" date="2020" name="Stud. Mycol.">
        <title>101 Dothideomycetes genomes: a test case for predicting lifestyles and emergence of pathogens.</title>
        <authorList>
            <person name="Haridas S."/>
            <person name="Albert R."/>
            <person name="Binder M."/>
            <person name="Bloem J."/>
            <person name="Labutti K."/>
            <person name="Salamov A."/>
            <person name="Andreopoulos B."/>
            <person name="Baker S."/>
            <person name="Barry K."/>
            <person name="Bills G."/>
            <person name="Bluhm B."/>
            <person name="Cannon C."/>
            <person name="Castanera R."/>
            <person name="Culley D."/>
            <person name="Daum C."/>
            <person name="Ezra D."/>
            <person name="Gonzalez J."/>
            <person name="Henrissat B."/>
            <person name="Kuo A."/>
            <person name="Liang C."/>
            <person name="Lipzen A."/>
            <person name="Lutzoni F."/>
            <person name="Magnuson J."/>
            <person name="Mondo S."/>
            <person name="Nolan M."/>
            <person name="Ohm R."/>
            <person name="Pangilinan J."/>
            <person name="Park H.-J."/>
            <person name="Ramirez L."/>
            <person name="Alfaro M."/>
            <person name="Sun H."/>
            <person name="Tritt A."/>
            <person name="Yoshinaga Y."/>
            <person name="Zwiers L.-H."/>
            <person name="Turgeon B."/>
            <person name="Goodwin S."/>
            <person name="Spatafora J."/>
            <person name="Crous P."/>
            <person name="Grigoriev I."/>
        </authorList>
    </citation>
    <scope>NUCLEOTIDE SEQUENCE</scope>
    <source>
        <strain evidence="1">CBS 133067</strain>
    </source>
</reference>
<proteinExistence type="predicted"/>
<dbReference type="PANTHER" id="PTHR38111:SF11">
    <property type="entry name" value="TRANSCRIPTION FACTOR DOMAIN-CONTAINING PROTEIN-RELATED"/>
    <property type="match status" value="1"/>
</dbReference>
<dbReference type="AlphaFoldDB" id="A0A9P4IIJ0"/>
<dbReference type="PANTHER" id="PTHR38111">
    <property type="entry name" value="ZN(2)-C6 FUNGAL-TYPE DOMAIN-CONTAINING PROTEIN-RELATED"/>
    <property type="match status" value="1"/>
</dbReference>
<organism evidence="1 2">
    <name type="scientific">Rhizodiscina lignyota</name>
    <dbReference type="NCBI Taxonomy" id="1504668"/>
    <lineage>
        <taxon>Eukaryota</taxon>
        <taxon>Fungi</taxon>
        <taxon>Dikarya</taxon>
        <taxon>Ascomycota</taxon>
        <taxon>Pezizomycotina</taxon>
        <taxon>Dothideomycetes</taxon>
        <taxon>Pleosporomycetidae</taxon>
        <taxon>Aulographales</taxon>
        <taxon>Rhizodiscinaceae</taxon>
        <taxon>Rhizodiscina</taxon>
    </lineage>
</organism>